<feature type="region of interest" description="Disordered" evidence="2">
    <location>
        <begin position="395"/>
        <end position="448"/>
    </location>
</feature>
<dbReference type="Proteomes" id="UP001430953">
    <property type="component" value="Unassembled WGS sequence"/>
</dbReference>
<accession>A0AAW2FU46</accession>
<evidence type="ECO:0000256" key="1">
    <source>
        <dbReference type="SAM" id="Coils"/>
    </source>
</evidence>
<evidence type="ECO:0000313" key="3">
    <source>
        <dbReference type="EMBL" id="KAL0118331.1"/>
    </source>
</evidence>
<gene>
    <name evidence="3" type="ORF">PUN28_009166</name>
</gene>
<comment type="caution">
    <text evidence="3">The sequence shown here is derived from an EMBL/GenBank/DDBJ whole genome shotgun (WGS) entry which is preliminary data.</text>
</comment>
<feature type="compositionally biased region" description="Low complexity" evidence="2">
    <location>
        <begin position="435"/>
        <end position="445"/>
    </location>
</feature>
<dbReference type="AlphaFoldDB" id="A0AAW2FU46"/>
<keyword evidence="1" id="KW-0175">Coiled coil</keyword>
<evidence type="ECO:0000256" key="2">
    <source>
        <dbReference type="SAM" id="MobiDB-lite"/>
    </source>
</evidence>
<sequence length="656" mass="76045">MKPILYRVETYIVPETKNLSVINDLNIMKQLNTSEGISGNNTQCEETISRAYNKCEEFSKFSTEGSKLIDAKIMKDIMNETETLLDERYHNNDIIKYYNNHDDSYNSKERLSIQKTEFQASIGSQETLYPAKHFSRVNSLMSIDERSENSLDMNVNDFCRHGYKNGCSASIPSPEEVSEEIFRENWLHKIEILRDRETILREKEINLQKRERELFRKEKELRIMERLLNDKMKLVEQQLKHQQDMLVGKRLDEAARILSSDIDKFLKEKIPNADVTTKENVLKKEEIVKKEEVPRKDEVPNKAEISIKAEVLNKGEFPNKIEEVPNKIEISNKTETPNKTQISNKAAIPNKVEVLNKTEILNRAEIPNKAELLNKAQIPNKAEITNKAQIPNRAEVPKKAVTSKNQARWPSVDQFNNSYGKKEESNKKAIHQARSSSSSKKSSFSRTHSYATIRYKERPKINYDDLNSTLSGASVDSLNLRTSQWFNPSLYKKPSAFTRIGSERCNRQKTSTGKLQKIIEEKHDYVVEENKILQKVSDNISALHEKETRFQNYGLVDVIPDGNMERYSNSESKLSSYLDIEISEKNSYQSLASISKDSKDRPVSWANETNKWLQKKHHIHDSMIKPTENKENITCNTRHVAETILTKPKKKFFLFR</sequence>
<feature type="compositionally biased region" description="Polar residues" evidence="2">
    <location>
        <begin position="402"/>
        <end position="419"/>
    </location>
</feature>
<dbReference type="EMBL" id="JADYXP020000008">
    <property type="protein sequence ID" value="KAL0118331.1"/>
    <property type="molecule type" value="Genomic_DNA"/>
</dbReference>
<protein>
    <submittedName>
        <fullName evidence="3">Uncharacterized protein</fullName>
    </submittedName>
</protein>
<feature type="coiled-coil region" evidence="1">
    <location>
        <begin position="200"/>
        <end position="227"/>
    </location>
</feature>
<keyword evidence="4" id="KW-1185">Reference proteome</keyword>
<evidence type="ECO:0000313" key="4">
    <source>
        <dbReference type="Proteomes" id="UP001430953"/>
    </source>
</evidence>
<name>A0AAW2FU46_9HYME</name>
<proteinExistence type="predicted"/>
<organism evidence="3 4">
    <name type="scientific">Cardiocondyla obscurior</name>
    <dbReference type="NCBI Taxonomy" id="286306"/>
    <lineage>
        <taxon>Eukaryota</taxon>
        <taxon>Metazoa</taxon>
        <taxon>Ecdysozoa</taxon>
        <taxon>Arthropoda</taxon>
        <taxon>Hexapoda</taxon>
        <taxon>Insecta</taxon>
        <taxon>Pterygota</taxon>
        <taxon>Neoptera</taxon>
        <taxon>Endopterygota</taxon>
        <taxon>Hymenoptera</taxon>
        <taxon>Apocrita</taxon>
        <taxon>Aculeata</taxon>
        <taxon>Formicoidea</taxon>
        <taxon>Formicidae</taxon>
        <taxon>Myrmicinae</taxon>
        <taxon>Cardiocondyla</taxon>
    </lineage>
</organism>
<reference evidence="3 4" key="1">
    <citation type="submission" date="2023-03" db="EMBL/GenBank/DDBJ databases">
        <title>High recombination rates correlate with genetic variation in Cardiocondyla obscurior ants.</title>
        <authorList>
            <person name="Errbii M."/>
        </authorList>
    </citation>
    <scope>NUCLEOTIDE SEQUENCE [LARGE SCALE GENOMIC DNA]</scope>
    <source>
        <strain evidence="3">Alpha-2009</strain>
        <tissue evidence="3">Whole body</tissue>
    </source>
</reference>